<dbReference type="Proteomes" id="UP000293535">
    <property type="component" value="Unassembled WGS sequence"/>
</dbReference>
<reference evidence="1 2" key="1">
    <citation type="submission" date="2018-12" db="EMBL/GenBank/DDBJ databases">
        <title>Draft genome sequence of Haloarcula hispinica strain 18.1, an halophilic archaeon isolated from Chott El Jerid of Southern Tunisia.</title>
        <authorList>
            <person name="Najjari A."/>
            <person name="Ben Dhia O."/>
            <person name="Ferjani R."/>
            <person name="Mahjoubi M."/>
            <person name="Sghaier H."/>
            <person name="Elshahed M."/>
            <person name="Ouzari H.I."/>
            <person name="Cherid A."/>
            <person name="Youssef N."/>
        </authorList>
    </citation>
    <scope>NUCLEOTIDE SEQUENCE [LARGE SCALE GENOMIC DNA]</scope>
    <source>
        <strain evidence="1 2">18.1</strain>
    </source>
</reference>
<evidence type="ECO:0000313" key="2">
    <source>
        <dbReference type="Proteomes" id="UP000293535"/>
    </source>
</evidence>
<accession>A0A482TK57</accession>
<protein>
    <submittedName>
        <fullName evidence="1">Uncharacterized protein</fullName>
    </submittedName>
</protein>
<evidence type="ECO:0000313" key="1">
    <source>
        <dbReference type="EMBL" id="RYJ15638.1"/>
    </source>
</evidence>
<organism evidence="1 2">
    <name type="scientific">Haloarcula hispanica</name>
    <dbReference type="NCBI Taxonomy" id="51589"/>
    <lineage>
        <taxon>Archaea</taxon>
        <taxon>Methanobacteriati</taxon>
        <taxon>Methanobacteriota</taxon>
        <taxon>Stenosarchaea group</taxon>
        <taxon>Halobacteria</taxon>
        <taxon>Halobacteriales</taxon>
        <taxon>Haloarculaceae</taxon>
        <taxon>Haloarcula</taxon>
    </lineage>
</organism>
<dbReference type="RefSeq" id="WP_129754804.1">
    <property type="nucleotide sequence ID" value="NZ_JAFKAA010000001.1"/>
</dbReference>
<comment type="caution">
    <text evidence="1">The sequence shown here is derived from an EMBL/GenBank/DDBJ whole genome shotgun (WGS) entry which is preliminary data.</text>
</comment>
<proteinExistence type="predicted"/>
<dbReference type="EMBL" id="RZIG01000001">
    <property type="protein sequence ID" value="RYJ15638.1"/>
    <property type="molecule type" value="Genomic_DNA"/>
</dbReference>
<sequence length="162" mass="17534">MNNIKLVAYVCLAVIVVLLSLVVGTTVYSDMTTGGEGYVVLTLTGNLSTTDDGYQYDGRLLMQGRPSEKDILRDVTIEFGTDPAGQIWRVNLGTMTPPDKTLANISTPLQQKPDYAVIRIGEATKKTQIEVMCIRFGGIGHRHDVGENPCCNPSGTNTDIPS</sequence>
<name>A0A482TK57_HALHI</name>
<dbReference type="AlphaFoldDB" id="A0A482TK57"/>
<gene>
    <name evidence="1" type="ORF">ELS20_00845</name>
</gene>